<reference evidence="1" key="1">
    <citation type="submission" date="2007-08" db="EMBL/GenBank/DDBJ databases">
        <authorList>
            <person name="Frangeul L."/>
        </authorList>
    </citation>
    <scope>NUCLEOTIDE SEQUENCE</scope>
    <source>
        <strain evidence="1">PCC 7806</strain>
    </source>
</reference>
<gene>
    <name evidence="1" type="ORF">IPF_3350</name>
</gene>
<dbReference type="EMBL" id="AM778943">
    <property type="protein sequence ID" value="CAO88197.1"/>
    <property type="molecule type" value="Genomic_DNA"/>
</dbReference>
<proteinExistence type="predicted"/>
<accession>A8YHG4</accession>
<evidence type="ECO:0000313" key="1">
    <source>
        <dbReference type="EMBL" id="CAO88197.1"/>
    </source>
</evidence>
<sequence>MQILTDCIDRNR</sequence>
<name>A8YHG4_MICA7</name>
<protein>
    <submittedName>
        <fullName evidence="1">Similarity. Hypothetical start</fullName>
    </submittedName>
</protein>
<organism evidence="1">
    <name type="scientific">Microcystis aeruginosa (strain PCC 7806)</name>
    <dbReference type="NCBI Taxonomy" id="267872"/>
    <lineage>
        <taxon>Bacteria</taxon>
        <taxon>Bacillati</taxon>
        <taxon>Cyanobacteriota</taxon>
        <taxon>Cyanophyceae</taxon>
        <taxon>Oscillatoriophycideae</taxon>
        <taxon>Chroococcales</taxon>
        <taxon>Microcystaceae</taxon>
        <taxon>Microcystis</taxon>
    </lineage>
</organism>